<comment type="cofactor">
    <cofactor evidence="1">
        <name>a divalent metal cation</name>
        <dbReference type="ChEBI" id="CHEBI:60240"/>
    </cofactor>
</comment>
<keyword evidence="5" id="KW-0418">Kinase</keyword>
<keyword evidence="3" id="KW-0808">Transferase</keyword>
<keyword evidence="6" id="KW-0067">ATP-binding</keyword>
<evidence type="ECO:0000256" key="5">
    <source>
        <dbReference type="ARBA" id="ARBA00022777"/>
    </source>
</evidence>
<dbReference type="InterPro" id="IPR045116">
    <property type="entry name" value="Clp1/Grc3"/>
</dbReference>
<dbReference type="Gene3D" id="3.40.50.300">
    <property type="entry name" value="P-loop containing nucleotide triphosphate hydrolases"/>
    <property type="match status" value="1"/>
</dbReference>
<dbReference type="Pfam" id="PF16575">
    <property type="entry name" value="CLP1_P"/>
    <property type="match status" value="1"/>
</dbReference>
<keyword evidence="4" id="KW-0547">Nucleotide-binding</keyword>
<dbReference type="InterPro" id="IPR032319">
    <property type="entry name" value="CLP1_P"/>
</dbReference>
<comment type="function">
    <text evidence="7">Polynucleotide kinase that can phosphorylate the 5'-hydroxyl groups of both single-stranded RNA (ssRNA) and single-stranded DNA (ssDNA). Exhibits a strong preference for ssRNA.</text>
</comment>
<dbReference type="PANTHER" id="PTHR12755:SF3">
    <property type="entry name" value="POLYNUCLEOTIDE 5'-HYDROXYL-KINASE NOL9"/>
    <property type="match status" value="1"/>
</dbReference>
<dbReference type="GO" id="GO:0051734">
    <property type="term" value="F:ATP-dependent polynucleotide 5'-hydroxyl-kinase activity"/>
    <property type="evidence" value="ECO:0007669"/>
    <property type="project" value="UniProtKB-EC"/>
</dbReference>
<comment type="catalytic activity">
    <reaction evidence="9">
        <text>a 5'-end dephospho-2'-deoxyribonucleoside-DNA + ATP = a 5'-end 5'-phospho-2'-deoxyribonucleoside-DNA + ADP + H(+)</text>
        <dbReference type="Rhea" id="RHEA:15669"/>
        <dbReference type="Rhea" id="RHEA-COMP:13180"/>
        <dbReference type="Rhea" id="RHEA-COMP:13184"/>
        <dbReference type="ChEBI" id="CHEBI:15378"/>
        <dbReference type="ChEBI" id="CHEBI:30616"/>
        <dbReference type="ChEBI" id="CHEBI:136412"/>
        <dbReference type="ChEBI" id="CHEBI:136416"/>
        <dbReference type="ChEBI" id="CHEBI:456216"/>
        <dbReference type="EC" id="2.7.1.78"/>
    </reaction>
</comment>
<evidence type="ECO:0000256" key="9">
    <source>
        <dbReference type="ARBA" id="ARBA00044673"/>
    </source>
</evidence>
<evidence type="ECO:0000256" key="1">
    <source>
        <dbReference type="ARBA" id="ARBA00001968"/>
    </source>
</evidence>
<gene>
    <name evidence="11" type="ORF">ENO77_02545</name>
</gene>
<reference evidence="11" key="1">
    <citation type="journal article" date="2020" name="mSystems">
        <title>Genome- and Community-Level Interaction Insights into Carbon Utilization and Element Cycling Functions of Hydrothermarchaeota in Hydrothermal Sediment.</title>
        <authorList>
            <person name="Zhou Z."/>
            <person name="Liu Y."/>
            <person name="Xu W."/>
            <person name="Pan J."/>
            <person name="Luo Z.H."/>
            <person name="Li M."/>
        </authorList>
    </citation>
    <scope>NUCLEOTIDE SEQUENCE [LARGE SCALE GENOMIC DNA]</scope>
    <source>
        <strain evidence="11">SpSt-16</strain>
    </source>
</reference>
<dbReference type="GO" id="GO:0006396">
    <property type="term" value="P:RNA processing"/>
    <property type="evidence" value="ECO:0007669"/>
    <property type="project" value="InterPro"/>
</dbReference>
<evidence type="ECO:0000256" key="8">
    <source>
        <dbReference type="ARBA" id="ARBA00044641"/>
    </source>
</evidence>
<evidence type="ECO:0000313" key="11">
    <source>
        <dbReference type="EMBL" id="HEW53038.1"/>
    </source>
</evidence>
<comment type="catalytic activity">
    <reaction evidence="8">
        <text>a 5'-end dephospho-ribonucleoside-RNA + ATP = a 5'-end 5'-phospho-ribonucleoside-RNA + ADP + H(+)</text>
        <dbReference type="Rhea" id="RHEA:54580"/>
        <dbReference type="Rhea" id="RHEA-COMP:13936"/>
        <dbReference type="Rhea" id="RHEA-COMP:15179"/>
        <dbReference type="ChEBI" id="CHEBI:15378"/>
        <dbReference type="ChEBI" id="CHEBI:30616"/>
        <dbReference type="ChEBI" id="CHEBI:138282"/>
        <dbReference type="ChEBI" id="CHEBI:138284"/>
        <dbReference type="ChEBI" id="CHEBI:456216"/>
        <dbReference type="EC" id="2.7.1.78"/>
    </reaction>
</comment>
<proteinExistence type="predicted"/>
<dbReference type="EMBL" id="DSGT01000007">
    <property type="protein sequence ID" value="HEW53038.1"/>
    <property type="molecule type" value="Genomic_DNA"/>
</dbReference>
<dbReference type="PANTHER" id="PTHR12755">
    <property type="entry name" value="CLEAVAGE/POLYADENYLATION FACTOR IA SUBUNIT CLP1P"/>
    <property type="match status" value="1"/>
</dbReference>
<dbReference type="SUPFAM" id="SSF52540">
    <property type="entry name" value="P-loop containing nucleoside triphosphate hydrolases"/>
    <property type="match status" value="1"/>
</dbReference>
<evidence type="ECO:0000256" key="4">
    <source>
        <dbReference type="ARBA" id="ARBA00022741"/>
    </source>
</evidence>
<organism evidence="11">
    <name type="scientific">Ignisphaera aggregans</name>
    <dbReference type="NCBI Taxonomy" id="334771"/>
    <lineage>
        <taxon>Archaea</taxon>
        <taxon>Thermoproteota</taxon>
        <taxon>Thermoprotei</taxon>
        <taxon>Desulfurococcales</taxon>
        <taxon>Desulfurococcaceae</taxon>
        <taxon>Ignisphaera</taxon>
    </lineage>
</organism>
<dbReference type="AlphaFoldDB" id="A0A7C2ZP56"/>
<sequence length="436" mass="47405">MTDLSIQPGIQPLQTRLELEKDDLVRIIGPARIFVADGCIRILGLDICKGGATIINRYRSYCVKALSRSVVNIALGEGGSIERPNPGEEVINEWEAAAKAIVDRGGVALILGPVESGKTSFSTLLSNIALDVGKKPCVVDADVGQGDLAPPTFIGMKCLDKKVLWLRDEKGDYLKFVGSVTPSHSSAMTKVVVGAVELVSKAKILGGDIVIVNTDGWFGDTNSIEYKYTLAKALSPSSIVVLGQDYCTAFETMFRNSAIVYCLPRPRAVKERSASDRRDLRKVNYQKWFSNMRKICVDINSIALSGTCILGGSALPSGEITMLEKTLGVKIMYASRYSDLDVIMVPDNAMIPREAFENLGRRTIVVKPSNAKGVIAAITDKNLNEIGVGIIDEIDLNSGRLCILTESPKDIGGIIFGKIKLDDQWNDNIRYQKCVI</sequence>
<evidence type="ECO:0000259" key="10">
    <source>
        <dbReference type="Pfam" id="PF16575"/>
    </source>
</evidence>
<evidence type="ECO:0000256" key="6">
    <source>
        <dbReference type="ARBA" id="ARBA00022840"/>
    </source>
</evidence>
<dbReference type="GO" id="GO:0005524">
    <property type="term" value="F:ATP binding"/>
    <property type="evidence" value="ECO:0007669"/>
    <property type="project" value="UniProtKB-KW"/>
</dbReference>
<dbReference type="EC" id="2.7.1.78" evidence="2"/>
<evidence type="ECO:0000256" key="2">
    <source>
        <dbReference type="ARBA" id="ARBA00012157"/>
    </source>
</evidence>
<evidence type="ECO:0000256" key="7">
    <source>
        <dbReference type="ARBA" id="ARBA00024737"/>
    </source>
</evidence>
<name>A0A7C2ZP56_9CREN</name>
<dbReference type="InterPro" id="IPR027417">
    <property type="entry name" value="P-loop_NTPase"/>
</dbReference>
<evidence type="ECO:0000256" key="3">
    <source>
        <dbReference type="ARBA" id="ARBA00022679"/>
    </source>
</evidence>
<accession>A0A7C2ZP56</accession>
<comment type="caution">
    <text evidence="11">The sequence shown here is derived from an EMBL/GenBank/DDBJ whole genome shotgun (WGS) entry which is preliminary data.</text>
</comment>
<protein>
    <recommendedName>
        <fullName evidence="2">polynucleotide 5'-hydroxyl-kinase</fullName>
        <ecNumber evidence="2">2.7.1.78</ecNumber>
    </recommendedName>
</protein>
<feature type="domain" description="Clp1 P-loop" evidence="10">
    <location>
        <begin position="112"/>
        <end position="290"/>
    </location>
</feature>